<dbReference type="InterPro" id="IPR058626">
    <property type="entry name" value="MdtA-like_b-barrel"/>
</dbReference>
<comment type="similarity">
    <text evidence="2">Belongs to the membrane fusion protein (MFP) (TC 8.A.1) family.</text>
</comment>
<dbReference type="Gene3D" id="2.40.50.100">
    <property type="match status" value="1"/>
</dbReference>
<dbReference type="Gene3D" id="2.40.30.170">
    <property type="match status" value="1"/>
</dbReference>
<feature type="domain" description="Multidrug resistance protein MdtA-like barrel-sandwich hybrid" evidence="5">
    <location>
        <begin position="62"/>
        <end position="199"/>
    </location>
</feature>
<evidence type="ECO:0000259" key="6">
    <source>
        <dbReference type="Pfam" id="PF25944"/>
    </source>
</evidence>
<dbReference type="PANTHER" id="PTHR30158:SF23">
    <property type="entry name" value="MULTIDRUG RESISTANCE PROTEIN MEXA"/>
    <property type="match status" value="1"/>
</dbReference>
<dbReference type="AlphaFoldDB" id="D5EU30"/>
<dbReference type="Pfam" id="PF25944">
    <property type="entry name" value="Beta-barrel_RND"/>
    <property type="match status" value="1"/>
</dbReference>
<dbReference type="STRING" id="264731.PRU_1849"/>
<protein>
    <submittedName>
        <fullName evidence="8">Acriflavine resistance protein A</fullName>
    </submittedName>
</protein>
<comment type="subcellular location">
    <subcellularLocation>
        <location evidence="1">Cell envelope</location>
    </subcellularLocation>
</comment>
<dbReference type="SUPFAM" id="SSF111369">
    <property type="entry name" value="HlyD-like secretion proteins"/>
    <property type="match status" value="1"/>
</dbReference>
<dbReference type="GO" id="GO:0015562">
    <property type="term" value="F:efflux transmembrane transporter activity"/>
    <property type="evidence" value="ECO:0007669"/>
    <property type="project" value="InterPro"/>
</dbReference>
<feature type="chain" id="PRO_5003071402" evidence="4">
    <location>
        <begin position="25"/>
        <end position="396"/>
    </location>
</feature>
<dbReference type="NCBIfam" id="TIGR01730">
    <property type="entry name" value="RND_mfp"/>
    <property type="match status" value="1"/>
</dbReference>
<feature type="coiled-coil region" evidence="3">
    <location>
        <begin position="140"/>
        <end position="167"/>
    </location>
</feature>
<reference evidence="8 9" key="1">
    <citation type="journal article" date="2010" name="Microb. Ecol.">
        <title>Comparative genome analysis of Prevotella ruminicola and Prevotella bryantii: insights into their environmental niche.</title>
        <authorList>
            <consortium name="North American Consortium for Rumen Bacteria"/>
            <person name="Purushe J."/>
            <person name="Fouts D.E."/>
            <person name="Morrison M."/>
            <person name="White B.A."/>
            <person name="Mackie R.I."/>
            <person name="Coutinho P.M."/>
            <person name="Henrissat B."/>
            <person name="Nelson K.E."/>
        </authorList>
    </citation>
    <scope>NUCLEOTIDE SEQUENCE [LARGE SCALE GENOMIC DNA]</scope>
    <source>
        <strain evidence="9">ATCC 19189 / JCM 8958 / 23</strain>
    </source>
</reference>
<dbReference type="EMBL" id="CP002006">
    <property type="protein sequence ID" value="ADE83263.1"/>
    <property type="molecule type" value="Genomic_DNA"/>
</dbReference>
<dbReference type="Pfam" id="PF25917">
    <property type="entry name" value="BSH_RND"/>
    <property type="match status" value="1"/>
</dbReference>
<sequence>MIVSMKKRMFLVMTVASLILSSCGGGGGRPQFGDNEYPVTTVGTQSSETQTTYPATIKGVQDVQISPKVAGFITQVNVKEGQTVSAGQVLFVIDNVTYQAQVRQAQASVNTAKASLNTAKLSYENAQKLHENGVIGDFELQQATNQYEQAKATVAQAEALLASNKEMLSYCYVKSPAAGVVGTLPYKVGALVSTGNVLTTVSNNSSMEVYFSVTEKDALEMSKGEGGQNAAVSKFPPVKLKLADGTLYNLDGTVTKMSGVIDAATGSVQMIALFQNPQRVLKSGGSGAIVIPHSNSSAIIIPQSAVSEVQNKKFVYLLGADNKVKYSEIQVAPQNDGMNYMVTGGLKAGDKYVTNGITKLSDGMEIVPITPERYQQKIDEQAKAMTAGDIVGAMKK</sequence>
<dbReference type="PANTHER" id="PTHR30158">
    <property type="entry name" value="ACRA/E-RELATED COMPONENT OF DRUG EFFLUX TRANSPORTER"/>
    <property type="match status" value="1"/>
</dbReference>
<dbReference type="KEGG" id="pru:PRU_1849"/>
<dbReference type="GO" id="GO:0030313">
    <property type="term" value="C:cell envelope"/>
    <property type="evidence" value="ECO:0007669"/>
    <property type="project" value="UniProtKB-SubCell"/>
</dbReference>
<evidence type="ECO:0000313" key="9">
    <source>
        <dbReference type="Proteomes" id="UP000000927"/>
    </source>
</evidence>
<dbReference type="GO" id="GO:0005886">
    <property type="term" value="C:plasma membrane"/>
    <property type="evidence" value="ECO:0007669"/>
    <property type="project" value="TreeGrafter"/>
</dbReference>
<proteinExistence type="inferred from homology"/>
<evidence type="ECO:0000256" key="1">
    <source>
        <dbReference type="ARBA" id="ARBA00004196"/>
    </source>
</evidence>
<feature type="domain" description="Multidrug resistance protein MdtA-like C-terminal permuted SH3" evidence="7">
    <location>
        <begin position="298"/>
        <end position="358"/>
    </location>
</feature>
<feature type="signal peptide" evidence="4">
    <location>
        <begin position="1"/>
        <end position="24"/>
    </location>
</feature>
<gene>
    <name evidence="8" type="primary">acrA</name>
    <name evidence="8" type="ordered locus">PRU_1849</name>
</gene>
<dbReference type="InterPro" id="IPR058627">
    <property type="entry name" value="MdtA-like_C"/>
</dbReference>
<keyword evidence="3" id="KW-0175">Coiled coil</keyword>
<dbReference type="PROSITE" id="PS51257">
    <property type="entry name" value="PROKAR_LIPOPROTEIN"/>
    <property type="match status" value="1"/>
</dbReference>
<keyword evidence="4" id="KW-0732">Signal</keyword>
<feature type="domain" description="Multidrug resistance protein MdtA-like beta-barrel" evidence="6">
    <location>
        <begin position="207"/>
        <end position="282"/>
    </location>
</feature>
<dbReference type="Gene3D" id="2.40.420.20">
    <property type="match status" value="1"/>
</dbReference>
<name>D5EU30_XYLR2</name>
<evidence type="ECO:0000256" key="3">
    <source>
        <dbReference type="SAM" id="Coils"/>
    </source>
</evidence>
<accession>D5EU30</accession>
<evidence type="ECO:0000256" key="4">
    <source>
        <dbReference type="SAM" id="SignalP"/>
    </source>
</evidence>
<dbReference type="GO" id="GO:0046677">
    <property type="term" value="P:response to antibiotic"/>
    <property type="evidence" value="ECO:0007669"/>
    <property type="project" value="TreeGrafter"/>
</dbReference>
<dbReference type="InterPro" id="IPR058625">
    <property type="entry name" value="MdtA-like_BSH"/>
</dbReference>
<evidence type="ECO:0000259" key="7">
    <source>
        <dbReference type="Pfam" id="PF25967"/>
    </source>
</evidence>
<keyword evidence="9" id="KW-1185">Reference proteome</keyword>
<dbReference type="eggNOG" id="COG0845">
    <property type="taxonomic scope" value="Bacteria"/>
</dbReference>
<dbReference type="Proteomes" id="UP000000927">
    <property type="component" value="Chromosome"/>
</dbReference>
<dbReference type="InterPro" id="IPR006143">
    <property type="entry name" value="RND_pump_MFP"/>
</dbReference>
<dbReference type="HOGENOM" id="CLU_018816_2_1_10"/>
<organism evidence="8 9">
    <name type="scientific">Xylanibacter ruminicola (strain ATCC 19189 / DSM 19721 / CIP 105475 / JCM 8958 / 23)</name>
    <name type="common">Prevotella ruminicola</name>
    <dbReference type="NCBI Taxonomy" id="264731"/>
    <lineage>
        <taxon>Bacteria</taxon>
        <taxon>Pseudomonadati</taxon>
        <taxon>Bacteroidota</taxon>
        <taxon>Bacteroidia</taxon>
        <taxon>Bacteroidales</taxon>
        <taxon>Prevotellaceae</taxon>
        <taxon>Xylanibacter</taxon>
    </lineage>
</organism>
<dbReference type="Pfam" id="PF25967">
    <property type="entry name" value="RND-MFP_C"/>
    <property type="match status" value="1"/>
</dbReference>
<evidence type="ECO:0000259" key="5">
    <source>
        <dbReference type="Pfam" id="PF25917"/>
    </source>
</evidence>
<dbReference type="Gene3D" id="1.10.287.470">
    <property type="entry name" value="Helix hairpin bin"/>
    <property type="match status" value="1"/>
</dbReference>
<evidence type="ECO:0000256" key="2">
    <source>
        <dbReference type="ARBA" id="ARBA00009477"/>
    </source>
</evidence>
<evidence type="ECO:0000313" key="8">
    <source>
        <dbReference type="EMBL" id="ADE83263.1"/>
    </source>
</evidence>